<feature type="region of interest" description="Disordered" evidence="1">
    <location>
        <begin position="390"/>
        <end position="541"/>
    </location>
</feature>
<gene>
    <name evidence="2" type="ORF">BBBOND_0211500</name>
</gene>
<accession>A0A061D5K3</accession>
<dbReference type="VEuPathDB" id="PiroplasmaDB:BBBOND_0211500"/>
<organism evidence="2 3">
    <name type="scientific">Babesia bigemina</name>
    <dbReference type="NCBI Taxonomy" id="5866"/>
    <lineage>
        <taxon>Eukaryota</taxon>
        <taxon>Sar</taxon>
        <taxon>Alveolata</taxon>
        <taxon>Apicomplexa</taxon>
        <taxon>Aconoidasida</taxon>
        <taxon>Piroplasmida</taxon>
        <taxon>Babesiidae</taxon>
        <taxon>Babesia</taxon>
    </lineage>
</organism>
<sequence length="730" mass="80356">MDITADRVPVVTESSPRTVAKTTGSGVDRERGAHADTGVAGADSNNAPAAADRRFAAADISTVNGEIERLPVCDGSQEEGSTATGLTEQSSVHGSPEYDFIAEGFFTPSSEVDSGRYYRGLYTPGAGYIGASVDGDEQSTGDAPVSFRTPECRSPAAFDQLFAAGVSLRVPSPQSERSTPGVYSPQSSANVLPEAAQILLELEKKSLQQEEGLPLAPERSNSFDTVVVDHDDDSVADDHQPFGETTGNTPDRRTRRFFRRAPTKADIEADKAIVRKWFEKTANLRTITVTAGSRHVKTSQDQRWSSACKPETKEVYSYLDSSTREFDNNGCSSGHSSDCEPPNQGSVANREAVKGPSRARHNNASRTEGLQPLSRNTIIVSVLPPRQVFPKKAARATPPAPKVALPERHSLPPRLTRKPLIYPRRRRRRTMDGNAHKDVVQGDDDQQKQGQQLDQQQGQEQYQQMGGQQYQQMDGQQYQQMDGQQYQQMDGQQYQQMDGQQYQQMDGQQDEQMQPEEGQEYATEQQQDAQQYEQTQPEEGQEYAAEQFAGVTSAVPRVSAASGEFMPMAEIILITTSLGGVKYQFFQSNLARHILDCKGVVYYVVDANRDFTTATSLKDHILFEKWNAEGILKTETIGQRTAVVIPQLIIDGVSIGNTTAMQDLEDDGDLDYIIARMLCPSCLAEKPQDAVQCPSCNTQYDMLVPPEYCDGVDIQRICQGTLVGVDNAEE</sequence>
<dbReference type="InterPro" id="IPR036249">
    <property type="entry name" value="Thioredoxin-like_sf"/>
</dbReference>
<dbReference type="SUPFAM" id="SSF52833">
    <property type="entry name" value="Thioredoxin-like"/>
    <property type="match status" value="1"/>
</dbReference>
<dbReference type="KEGG" id="bbig:BBBOND_0211500"/>
<dbReference type="OrthoDB" id="423313at2759"/>
<feature type="compositionally biased region" description="Low complexity" evidence="1">
    <location>
        <begin position="520"/>
        <end position="535"/>
    </location>
</feature>
<evidence type="ECO:0000313" key="3">
    <source>
        <dbReference type="Proteomes" id="UP000033188"/>
    </source>
</evidence>
<reference evidence="3" key="1">
    <citation type="submission" date="2014-06" db="EMBL/GenBank/DDBJ databases">
        <authorList>
            <person name="Aslett M."/>
            <person name="De Silva N."/>
        </authorList>
    </citation>
    <scope>NUCLEOTIDE SEQUENCE [LARGE SCALE GENOMIC DNA]</scope>
    <source>
        <strain evidence="3">Bond</strain>
    </source>
</reference>
<dbReference type="Proteomes" id="UP000033188">
    <property type="component" value="Chromosome 2"/>
</dbReference>
<proteinExistence type="predicted"/>
<name>A0A061D5K3_BABBI</name>
<evidence type="ECO:0000256" key="1">
    <source>
        <dbReference type="SAM" id="MobiDB-lite"/>
    </source>
</evidence>
<dbReference type="AlphaFoldDB" id="A0A061D5K3"/>
<dbReference type="GeneID" id="24564547"/>
<dbReference type="RefSeq" id="XP_012768192.1">
    <property type="nucleotide sequence ID" value="XM_012912738.1"/>
</dbReference>
<dbReference type="EMBL" id="LK391708">
    <property type="protein sequence ID" value="CDR96006.1"/>
    <property type="molecule type" value="Genomic_DNA"/>
</dbReference>
<feature type="region of interest" description="Disordered" evidence="1">
    <location>
        <begin position="328"/>
        <end position="372"/>
    </location>
</feature>
<feature type="region of interest" description="Disordered" evidence="1">
    <location>
        <begin position="233"/>
        <end position="252"/>
    </location>
</feature>
<feature type="region of interest" description="Disordered" evidence="1">
    <location>
        <begin position="1"/>
        <end position="46"/>
    </location>
</feature>
<evidence type="ECO:0000313" key="2">
    <source>
        <dbReference type="EMBL" id="CDR96006.1"/>
    </source>
</evidence>
<protein>
    <submittedName>
        <fullName evidence="2">THEOREDOXIN domain containing protein,putative</fullName>
    </submittedName>
</protein>
<feature type="compositionally biased region" description="Basic and acidic residues" evidence="1">
    <location>
        <begin position="430"/>
        <end position="440"/>
    </location>
</feature>
<keyword evidence="3" id="KW-1185">Reference proteome</keyword>
<feature type="compositionally biased region" description="Low complexity" evidence="1">
    <location>
        <begin position="448"/>
        <end position="512"/>
    </location>
</feature>
<feature type="compositionally biased region" description="Polar residues" evidence="1">
    <location>
        <begin position="12"/>
        <end position="25"/>
    </location>
</feature>